<dbReference type="GO" id="GO:0016779">
    <property type="term" value="F:nucleotidyltransferase activity"/>
    <property type="evidence" value="ECO:0007669"/>
    <property type="project" value="TreeGrafter"/>
</dbReference>
<protein>
    <submittedName>
        <fullName evidence="11">Uncharacterized protein</fullName>
    </submittedName>
</protein>
<dbReference type="Gene3D" id="3.30.460.10">
    <property type="entry name" value="Beta Polymerase, domain 2"/>
    <property type="match status" value="1"/>
</dbReference>
<comment type="subcellular location">
    <subcellularLocation>
        <location evidence="3">Cytoplasm</location>
    </subcellularLocation>
</comment>
<evidence type="ECO:0000256" key="1">
    <source>
        <dbReference type="ARBA" id="ARBA00001936"/>
    </source>
</evidence>
<dbReference type="PANTHER" id="PTHR12271:SF40">
    <property type="entry name" value="POLY(A) RNA POLYMERASE GLD2"/>
    <property type="match status" value="1"/>
</dbReference>
<dbReference type="Pfam" id="PF03828">
    <property type="entry name" value="PAP_assoc"/>
    <property type="match status" value="1"/>
</dbReference>
<dbReference type="GO" id="GO:0046872">
    <property type="term" value="F:metal ion binding"/>
    <property type="evidence" value="ECO:0007669"/>
    <property type="project" value="UniProtKB-KW"/>
</dbReference>
<evidence type="ECO:0000256" key="8">
    <source>
        <dbReference type="ARBA" id="ARBA00038491"/>
    </source>
</evidence>
<comment type="caution">
    <text evidence="11">The sequence shown here is derived from an EMBL/GenBank/DDBJ whole genome shotgun (WGS) entry which is preliminary data.</text>
</comment>
<dbReference type="InterPro" id="IPR043519">
    <property type="entry name" value="NT_sf"/>
</dbReference>
<evidence type="ECO:0000256" key="7">
    <source>
        <dbReference type="ARBA" id="ARBA00022842"/>
    </source>
</evidence>
<evidence type="ECO:0000256" key="6">
    <source>
        <dbReference type="ARBA" id="ARBA00022723"/>
    </source>
</evidence>
<feature type="domain" description="Poly(A) RNA polymerase mitochondrial-like central palm" evidence="10">
    <location>
        <begin position="4"/>
        <end position="133"/>
    </location>
</feature>
<evidence type="ECO:0000256" key="5">
    <source>
        <dbReference type="ARBA" id="ARBA00022679"/>
    </source>
</evidence>
<sequence>MQKEQFEKHIEFLAFLEQNVSYIHLRDFNLKLNLKYEIFGSVNSDLSLQESDLDISVSFDNQDKVIQNESSKKFFENAVIHVNKIQKSNLKKLTYLRKNCQLLNRIYPIYTNNFQIIKIEYNNIEYDVGYEKYYGYEYAAWLEERSNFLAEQTLNIKDSRNVGSLWIGFLEYYSKFDWENLIVDIYSNKIKARESKTSKWFIKDPFKNRNLAEKSTIFYRVGESKVATFKAPFNQKNTE</sequence>
<evidence type="ECO:0000259" key="9">
    <source>
        <dbReference type="Pfam" id="PF03828"/>
    </source>
</evidence>
<dbReference type="EMBL" id="REGN01003603">
    <property type="protein sequence ID" value="RNA21777.1"/>
    <property type="molecule type" value="Genomic_DNA"/>
</dbReference>
<comment type="cofactor">
    <cofactor evidence="1">
        <name>Mn(2+)</name>
        <dbReference type="ChEBI" id="CHEBI:29035"/>
    </cofactor>
</comment>
<reference evidence="11 12" key="1">
    <citation type="journal article" date="2018" name="Sci. Rep.">
        <title>Genomic signatures of local adaptation to the degree of environmental predictability in rotifers.</title>
        <authorList>
            <person name="Franch-Gras L."/>
            <person name="Hahn C."/>
            <person name="Garcia-Roger E.M."/>
            <person name="Carmona M.J."/>
            <person name="Serra M."/>
            <person name="Gomez A."/>
        </authorList>
    </citation>
    <scope>NUCLEOTIDE SEQUENCE [LARGE SCALE GENOMIC DNA]</scope>
    <source>
        <strain evidence="11">HYR1</strain>
    </source>
</reference>
<dbReference type="OrthoDB" id="407432at2759"/>
<evidence type="ECO:0000259" key="10">
    <source>
        <dbReference type="Pfam" id="PF22600"/>
    </source>
</evidence>
<dbReference type="PANTHER" id="PTHR12271">
    <property type="entry name" value="POLY A POLYMERASE CID PAP -RELATED"/>
    <property type="match status" value="1"/>
</dbReference>
<gene>
    <name evidence="11" type="ORF">BpHYR1_022432</name>
</gene>
<dbReference type="GO" id="GO:0031123">
    <property type="term" value="P:RNA 3'-end processing"/>
    <property type="evidence" value="ECO:0007669"/>
    <property type="project" value="TreeGrafter"/>
</dbReference>
<organism evidence="11 12">
    <name type="scientific">Brachionus plicatilis</name>
    <name type="common">Marine rotifer</name>
    <name type="synonym">Brachionus muelleri</name>
    <dbReference type="NCBI Taxonomy" id="10195"/>
    <lineage>
        <taxon>Eukaryota</taxon>
        <taxon>Metazoa</taxon>
        <taxon>Spiralia</taxon>
        <taxon>Gnathifera</taxon>
        <taxon>Rotifera</taxon>
        <taxon>Eurotatoria</taxon>
        <taxon>Monogononta</taxon>
        <taxon>Pseudotrocha</taxon>
        <taxon>Ploima</taxon>
        <taxon>Brachionidae</taxon>
        <taxon>Brachionus</taxon>
    </lineage>
</organism>
<comment type="similarity">
    <text evidence="8">Belongs to the DNA polymerase type-B-like family. GLD2 subfamily.</text>
</comment>
<dbReference type="InterPro" id="IPR002058">
    <property type="entry name" value="PAP_assoc"/>
</dbReference>
<dbReference type="GO" id="GO:0005737">
    <property type="term" value="C:cytoplasm"/>
    <property type="evidence" value="ECO:0007669"/>
    <property type="project" value="UniProtKB-SubCell"/>
</dbReference>
<evidence type="ECO:0000256" key="3">
    <source>
        <dbReference type="ARBA" id="ARBA00004496"/>
    </source>
</evidence>
<feature type="domain" description="PAP-associated" evidence="9">
    <location>
        <begin position="161"/>
        <end position="209"/>
    </location>
</feature>
<evidence type="ECO:0000256" key="4">
    <source>
        <dbReference type="ARBA" id="ARBA00022490"/>
    </source>
</evidence>
<dbReference type="AlphaFoldDB" id="A0A3M7RE43"/>
<name>A0A3M7RE43_BRAPC</name>
<accession>A0A3M7RE43</accession>
<keyword evidence="4" id="KW-0963">Cytoplasm</keyword>
<evidence type="ECO:0000256" key="2">
    <source>
        <dbReference type="ARBA" id="ARBA00001946"/>
    </source>
</evidence>
<evidence type="ECO:0000313" key="11">
    <source>
        <dbReference type="EMBL" id="RNA21777.1"/>
    </source>
</evidence>
<dbReference type="Proteomes" id="UP000276133">
    <property type="component" value="Unassembled WGS sequence"/>
</dbReference>
<dbReference type="Gene3D" id="1.10.1410.10">
    <property type="match status" value="1"/>
</dbReference>
<dbReference type="Pfam" id="PF22600">
    <property type="entry name" value="MTPAP-like_central"/>
    <property type="match status" value="1"/>
</dbReference>
<keyword evidence="7" id="KW-0460">Magnesium</keyword>
<keyword evidence="12" id="KW-1185">Reference proteome</keyword>
<keyword evidence="6" id="KW-0479">Metal-binding</keyword>
<proteinExistence type="inferred from homology"/>
<comment type="cofactor">
    <cofactor evidence="2">
        <name>Mg(2+)</name>
        <dbReference type="ChEBI" id="CHEBI:18420"/>
    </cofactor>
</comment>
<keyword evidence="5" id="KW-0808">Transferase</keyword>
<evidence type="ECO:0000313" key="12">
    <source>
        <dbReference type="Proteomes" id="UP000276133"/>
    </source>
</evidence>
<dbReference type="SUPFAM" id="SSF81631">
    <property type="entry name" value="PAP/OAS1 substrate-binding domain"/>
    <property type="match status" value="1"/>
</dbReference>
<dbReference type="SUPFAM" id="SSF81301">
    <property type="entry name" value="Nucleotidyltransferase"/>
    <property type="match status" value="1"/>
</dbReference>
<dbReference type="InterPro" id="IPR054708">
    <property type="entry name" value="MTPAP-like_central"/>
</dbReference>